<evidence type="ECO:0000256" key="3">
    <source>
        <dbReference type="ARBA" id="ARBA00022801"/>
    </source>
</evidence>
<dbReference type="Proteomes" id="UP000035159">
    <property type="component" value="Chromosome"/>
</dbReference>
<dbReference type="EMBL" id="CP011232">
    <property type="protein sequence ID" value="AKI98213.1"/>
    <property type="molecule type" value="Genomic_DNA"/>
</dbReference>
<dbReference type="GO" id="GO:0004519">
    <property type="term" value="F:endonuclease activity"/>
    <property type="evidence" value="ECO:0007669"/>
    <property type="project" value="UniProtKB-KW"/>
</dbReference>
<dbReference type="PATRIC" id="fig|1330330.3.peg.486"/>
<name>A0A0G2ZHC5_9BACT</name>
<evidence type="ECO:0000313" key="5">
    <source>
        <dbReference type="EMBL" id="AKI98213.1"/>
    </source>
</evidence>
<dbReference type="PANTHER" id="PTHR12302:SF3">
    <property type="entry name" value="SERINE_THREONINE-PROTEIN KINASE 31"/>
    <property type="match status" value="1"/>
</dbReference>
<sequence length="268" mass="30713">MKRGPYLIVSLLAILFVLGACSLYLTGATVSVLSITDGDTIRILYDYDRDGYPENIPLRYIGVDTPELHENSKPMGEFGEEAYQFNKQLIEDSGYVIRIEPHGFDSFGRILAFLYTENGKFINEELIRNGLARPLTYENTAQHSMDFKEAYYEAYNNRRGIFSLYDTAPVVDASEVRNDLKSFVDGGYLGKIIWLKFYVTDASKYILEGNDAIVEIRKEEANLFFDGDPEFESYLHKTVKVFGEIWENKEDGKPKILLRAPFELKIIN</sequence>
<dbReference type="STRING" id="1330330.IX53_02385"/>
<keyword evidence="3" id="KW-0378">Hydrolase</keyword>
<feature type="domain" description="TNase-like" evidence="4">
    <location>
        <begin position="26"/>
        <end position="164"/>
    </location>
</feature>
<dbReference type="SUPFAM" id="SSF50199">
    <property type="entry name" value="Staphylococcal nuclease"/>
    <property type="match status" value="1"/>
</dbReference>
<dbReference type="Gene3D" id="2.40.50.90">
    <property type="match status" value="1"/>
</dbReference>
<protein>
    <recommendedName>
        <fullName evidence="4">TNase-like domain-containing protein</fullName>
    </recommendedName>
</protein>
<dbReference type="GO" id="GO:0016787">
    <property type="term" value="F:hydrolase activity"/>
    <property type="evidence" value="ECO:0007669"/>
    <property type="project" value="UniProtKB-KW"/>
</dbReference>
<accession>A0A0G2ZHC5</accession>
<dbReference type="PANTHER" id="PTHR12302">
    <property type="entry name" value="EBNA2 BINDING PROTEIN P100"/>
    <property type="match status" value="1"/>
</dbReference>
<keyword evidence="6" id="KW-1185">Reference proteome</keyword>
<dbReference type="KEGG" id="kpf:IX53_02385"/>
<evidence type="ECO:0000259" key="4">
    <source>
        <dbReference type="PROSITE" id="PS50830"/>
    </source>
</evidence>
<evidence type="ECO:0000256" key="2">
    <source>
        <dbReference type="ARBA" id="ARBA00022759"/>
    </source>
</evidence>
<dbReference type="AlphaFoldDB" id="A0A0G2ZHC5"/>
<reference evidence="5 6" key="1">
    <citation type="submission" date="2015-04" db="EMBL/GenBank/DDBJ databases">
        <title>Complete Genome Sequence of Kosmotoga pacifica SLHLJ1.</title>
        <authorList>
            <person name="Jiang L.J."/>
            <person name="Shao Z.Z."/>
            <person name="Jebbar M."/>
        </authorList>
    </citation>
    <scope>NUCLEOTIDE SEQUENCE [LARGE SCALE GENOMIC DNA]</scope>
    <source>
        <strain evidence="5 6">SLHLJ1</strain>
    </source>
</reference>
<dbReference type="InterPro" id="IPR016071">
    <property type="entry name" value="Staphylococal_nuclease_OB-fold"/>
</dbReference>
<proteinExistence type="predicted"/>
<dbReference type="Pfam" id="PF00565">
    <property type="entry name" value="SNase"/>
    <property type="match status" value="1"/>
</dbReference>
<keyword evidence="1" id="KW-0540">Nuclease</keyword>
<evidence type="ECO:0000313" key="6">
    <source>
        <dbReference type="Proteomes" id="UP000035159"/>
    </source>
</evidence>
<evidence type="ECO:0000256" key="1">
    <source>
        <dbReference type="ARBA" id="ARBA00022722"/>
    </source>
</evidence>
<dbReference type="InterPro" id="IPR035437">
    <property type="entry name" value="SNase_OB-fold_sf"/>
</dbReference>
<dbReference type="SMART" id="SM00318">
    <property type="entry name" value="SNc"/>
    <property type="match status" value="1"/>
</dbReference>
<organism evidence="5 6">
    <name type="scientific">Kosmotoga pacifica</name>
    <dbReference type="NCBI Taxonomy" id="1330330"/>
    <lineage>
        <taxon>Bacteria</taxon>
        <taxon>Thermotogati</taxon>
        <taxon>Thermotogota</taxon>
        <taxon>Thermotogae</taxon>
        <taxon>Kosmotogales</taxon>
        <taxon>Kosmotogaceae</taxon>
        <taxon>Kosmotoga</taxon>
    </lineage>
</organism>
<keyword evidence="2" id="KW-0255">Endonuclease</keyword>
<dbReference type="PROSITE" id="PS50830">
    <property type="entry name" value="TNASE_3"/>
    <property type="match status" value="1"/>
</dbReference>
<gene>
    <name evidence="5" type="ORF">IX53_02385</name>
</gene>
<dbReference type="PROSITE" id="PS51257">
    <property type="entry name" value="PROKAR_LIPOPROTEIN"/>
    <property type="match status" value="1"/>
</dbReference>